<evidence type="ECO:0008006" key="3">
    <source>
        <dbReference type="Google" id="ProtNLM"/>
    </source>
</evidence>
<reference evidence="1 2" key="1">
    <citation type="submission" date="2015-08" db="EMBL/GenBank/DDBJ databases">
        <title>Next Generation Sequencing and Analysis of the Genome of Puccinia sorghi L Schw, the Causal Agent of Maize Common Rust.</title>
        <authorList>
            <person name="Rochi L."/>
            <person name="Burguener G."/>
            <person name="Darino M."/>
            <person name="Turjanski A."/>
            <person name="Kreff E."/>
            <person name="Dieguez M.J."/>
            <person name="Sacco F."/>
        </authorList>
    </citation>
    <scope>NUCLEOTIDE SEQUENCE [LARGE SCALE GENOMIC DNA]</scope>
    <source>
        <strain evidence="1 2">RO10H11247</strain>
    </source>
</reference>
<sequence>MIHLAVESHDHLPPTQDSQEDFYQDLDHLGILDYLRSDQEFQTDDPEQQFNPSGLDWLESQTDRQKIDAAKPNCGLPDVIFASHQHFVHENQERLRLLSCSSCGVSKPQDELSRIWPCCHPHCNTCINTLINASCNDPPPPQMVCFFCSRQVDGFDPPSSFLSGQSKLTWMALASQLLSIGIRLRTNSVNFTSPPSDQSGFCTGSFSSLWSPNPNSEAEKLLSSWMTEDSIPLQGATGNSCPWPIVRVDNISWSLKVADIVSWLPGGKECLPPHDLCPLPIHILCTPTDGKTLNHCFIEMRNLTAAHFIVRHRHGTKIGTRPCSVVLTSSVELHSKILDIKEKETPRDIMRAVRQLLKLCAPHVSACFHSSRLTSSSIKSPERPFYHLMSILSHCGHMSEGGIKAEDSGQVEVLEKWTHIHQIAIESLSGWKIDKADSMNILHCMVDVAISSSLVDKPTLFRFLSQF</sequence>
<proteinExistence type="predicted"/>
<dbReference type="CDD" id="cd00590">
    <property type="entry name" value="RRM_SF"/>
    <property type="match status" value="1"/>
</dbReference>
<dbReference type="Proteomes" id="UP000037035">
    <property type="component" value="Unassembled WGS sequence"/>
</dbReference>
<dbReference type="EMBL" id="LAVV01004121">
    <property type="protein sequence ID" value="KNZ61682.1"/>
    <property type="molecule type" value="Genomic_DNA"/>
</dbReference>
<comment type="caution">
    <text evidence="1">The sequence shown here is derived from an EMBL/GenBank/DDBJ whole genome shotgun (WGS) entry which is preliminary data.</text>
</comment>
<keyword evidence="2" id="KW-1185">Reference proteome</keyword>
<dbReference type="SUPFAM" id="SSF54928">
    <property type="entry name" value="RNA-binding domain, RBD"/>
    <property type="match status" value="1"/>
</dbReference>
<gene>
    <name evidence="1" type="ORF">VP01_1370g5</name>
</gene>
<evidence type="ECO:0000313" key="2">
    <source>
        <dbReference type="Proteomes" id="UP000037035"/>
    </source>
</evidence>
<dbReference type="OrthoDB" id="2496321at2759"/>
<name>A0A0L6VM65_9BASI</name>
<dbReference type="STRING" id="27349.A0A0L6VM65"/>
<accession>A0A0L6VM65</accession>
<dbReference type="AlphaFoldDB" id="A0A0L6VM65"/>
<dbReference type="InterPro" id="IPR012677">
    <property type="entry name" value="Nucleotide-bd_a/b_plait_sf"/>
</dbReference>
<evidence type="ECO:0000313" key="1">
    <source>
        <dbReference type="EMBL" id="KNZ61682.1"/>
    </source>
</evidence>
<dbReference type="Gene3D" id="3.30.70.330">
    <property type="match status" value="1"/>
</dbReference>
<dbReference type="VEuPathDB" id="FungiDB:VP01_1370g5"/>
<dbReference type="InterPro" id="IPR035979">
    <property type="entry name" value="RBD_domain_sf"/>
</dbReference>
<dbReference type="GO" id="GO:0003676">
    <property type="term" value="F:nucleic acid binding"/>
    <property type="evidence" value="ECO:0007669"/>
    <property type="project" value="InterPro"/>
</dbReference>
<protein>
    <recommendedName>
        <fullName evidence="3">RING-type domain-containing protein</fullName>
    </recommendedName>
</protein>
<organism evidence="1 2">
    <name type="scientific">Puccinia sorghi</name>
    <dbReference type="NCBI Taxonomy" id="27349"/>
    <lineage>
        <taxon>Eukaryota</taxon>
        <taxon>Fungi</taxon>
        <taxon>Dikarya</taxon>
        <taxon>Basidiomycota</taxon>
        <taxon>Pucciniomycotina</taxon>
        <taxon>Pucciniomycetes</taxon>
        <taxon>Pucciniales</taxon>
        <taxon>Pucciniaceae</taxon>
        <taxon>Puccinia</taxon>
    </lineage>
</organism>